<dbReference type="EMBL" id="BPLR01013219">
    <property type="protein sequence ID" value="GIY59599.1"/>
    <property type="molecule type" value="Genomic_DNA"/>
</dbReference>
<organism evidence="2 3">
    <name type="scientific">Caerostris extrusa</name>
    <name type="common">Bark spider</name>
    <name type="synonym">Caerostris bankana</name>
    <dbReference type="NCBI Taxonomy" id="172846"/>
    <lineage>
        <taxon>Eukaryota</taxon>
        <taxon>Metazoa</taxon>
        <taxon>Ecdysozoa</taxon>
        <taxon>Arthropoda</taxon>
        <taxon>Chelicerata</taxon>
        <taxon>Arachnida</taxon>
        <taxon>Araneae</taxon>
        <taxon>Araneomorphae</taxon>
        <taxon>Entelegynae</taxon>
        <taxon>Araneoidea</taxon>
        <taxon>Araneidae</taxon>
        <taxon>Caerostris</taxon>
    </lineage>
</organism>
<gene>
    <name evidence="2" type="ORF">CEXT_551411</name>
</gene>
<proteinExistence type="predicted"/>
<keyword evidence="1" id="KW-0812">Transmembrane</keyword>
<name>A0AAV4UPV9_CAEEX</name>
<comment type="caution">
    <text evidence="2">The sequence shown here is derived from an EMBL/GenBank/DDBJ whole genome shotgun (WGS) entry which is preliminary data.</text>
</comment>
<accession>A0AAV4UPV9</accession>
<reference evidence="2 3" key="1">
    <citation type="submission" date="2021-06" db="EMBL/GenBank/DDBJ databases">
        <title>Caerostris extrusa draft genome.</title>
        <authorList>
            <person name="Kono N."/>
            <person name="Arakawa K."/>
        </authorList>
    </citation>
    <scope>NUCLEOTIDE SEQUENCE [LARGE SCALE GENOMIC DNA]</scope>
</reference>
<dbReference type="AlphaFoldDB" id="A0AAV4UPV9"/>
<keyword evidence="3" id="KW-1185">Reference proteome</keyword>
<dbReference type="Proteomes" id="UP001054945">
    <property type="component" value="Unassembled WGS sequence"/>
</dbReference>
<keyword evidence="1" id="KW-0472">Membrane</keyword>
<evidence type="ECO:0000313" key="3">
    <source>
        <dbReference type="Proteomes" id="UP001054945"/>
    </source>
</evidence>
<sequence>MISISDSRQWDGTQLEGFFFFLLVFTAFVFFLENPGCSPHADLRTGTRTNRTVGLIFSTFYNLVKFSKSRVITSRLSSNMGTGKPNCRTDILYLLQFSKIFGNPG</sequence>
<feature type="transmembrane region" description="Helical" evidence="1">
    <location>
        <begin position="12"/>
        <end position="32"/>
    </location>
</feature>
<protein>
    <submittedName>
        <fullName evidence="2">Uncharacterized protein</fullName>
    </submittedName>
</protein>
<evidence type="ECO:0000313" key="2">
    <source>
        <dbReference type="EMBL" id="GIY59599.1"/>
    </source>
</evidence>
<evidence type="ECO:0000256" key="1">
    <source>
        <dbReference type="SAM" id="Phobius"/>
    </source>
</evidence>
<keyword evidence="1" id="KW-1133">Transmembrane helix</keyword>